<proteinExistence type="predicted"/>
<dbReference type="RefSeq" id="WP_165610121.1">
    <property type="nucleotide sequence ID" value="NZ_FOTQ01000009.1"/>
</dbReference>
<dbReference type="EMBL" id="FOTQ01000009">
    <property type="protein sequence ID" value="SFM56711.1"/>
    <property type="molecule type" value="Genomic_DNA"/>
</dbReference>
<reference evidence="1 2" key="1">
    <citation type="submission" date="2016-10" db="EMBL/GenBank/DDBJ databases">
        <authorList>
            <person name="de Groot N.N."/>
        </authorList>
    </citation>
    <scope>NUCLEOTIDE SEQUENCE [LARGE SCALE GENOMIC DNA]</scope>
    <source>
        <strain evidence="1 2">DSM 15283</strain>
    </source>
</reference>
<evidence type="ECO:0000313" key="2">
    <source>
        <dbReference type="Proteomes" id="UP000199144"/>
    </source>
</evidence>
<accession>A0A1I4RX04</accession>
<sequence length="123" mass="12588">MSVAICGVMAKLRAYLSGVLVLVLVLTGHSMAIARGMPGASGYAEYCISETAVMVPVDGEGNPTGPAHICPDFSLSLLDYVAVAPVVAVPVSGGVSRLETWHVASVHAIRVVVASARAPPVFS</sequence>
<name>A0A1I4RX04_9RHOB</name>
<evidence type="ECO:0000313" key="1">
    <source>
        <dbReference type="EMBL" id="SFM56711.1"/>
    </source>
</evidence>
<organism evidence="1 2">
    <name type="scientific">Shimia aestuarii</name>
    <dbReference type="NCBI Taxonomy" id="254406"/>
    <lineage>
        <taxon>Bacteria</taxon>
        <taxon>Pseudomonadati</taxon>
        <taxon>Pseudomonadota</taxon>
        <taxon>Alphaproteobacteria</taxon>
        <taxon>Rhodobacterales</taxon>
        <taxon>Roseobacteraceae</taxon>
    </lineage>
</organism>
<keyword evidence="2" id="KW-1185">Reference proteome</keyword>
<protein>
    <submittedName>
        <fullName evidence="1">Uncharacterized protein</fullName>
    </submittedName>
</protein>
<dbReference type="AlphaFoldDB" id="A0A1I4RX04"/>
<dbReference type="Proteomes" id="UP000199144">
    <property type="component" value="Unassembled WGS sequence"/>
</dbReference>
<dbReference type="STRING" id="254406.SAMN04488042_10929"/>
<gene>
    <name evidence="1" type="ORF">SAMN04488042_10929</name>
</gene>